<dbReference type="PANTHER" id="PTHR43546:SF8">
    <property type="entry name" value="METALLO-BETA-LACTAMASE DOMAIN-CONTAINING PROTEIN"/>
    <property type="match status" value="1"/>
</dbReference>
<dbReference type="InterPro" id="IPR050114">
    <property type="entry name" value="UPF0173_UPF0282_UlaG_hydrolase"/>
</dbReference>
<dbReference type="Proteomes" id="UP000228952">
    <property type="component" value="Unassembled WGS sequence"/>
</dbReference>
<dbReference type="AlphaFoldDB" id="A0A2M7W292"/>
<evidence type="ECO:0008006" key="3">
    <source>
        <dbReference type="Google" id="ProtNLM"/>
    </source>
</evidence>
<accession>A0A2M7W292</accession>
<gene>
    <name evidence="1" type="ORF">COX64_01960</name>
</gene>
<dbReference type="InterPro" id="IPR036866">
    <property type="entry name" value="RibonucZ/Hydroxyglut_hydro"/>
</dbReference>
<dbReference type="Pfam" id="PF13483">
    <property type="entry name" value="Lactamase_B_3"/>
    <property type="match status" value="1"/>
</dbReference>
<protein>
    <recommendedName>
        <fullName evidence="3">MBL fold metallo-hydrolase</fullName>
    </recommendedName>
</protein>
<dbReference type="PANTHER" id="PTHR43546">
    <property type="entry name" value="UPF0173 METAL-DEPENDENT HYDROLASE MJ1163-RELATED"/>
    <property type="match status" value="1"/>
</dbReference>
<name>A0A2M7W292_9BACT</name>
<evidence type="ECO:0000313" key="1">
    <source>
        <dbReference type="EMBL" id="PJA14470.1"/>
    </source>
</evidence>
<comment type="caution">
    <text evidence="1">The sequence shown here is derived from an EMBL/GenBank/DDBJ whole genome shotgun (WGS) entry which is preliminary data.</text>
</comment>
<evidence type="ECO:0000313" key="2">
    <source>
        <dbReference type="Proteomes" id="UP000228952"/>
    </source>
</evidence>
<organism evidence="1 2">
    <name type="scientific">Candidatus Dojkabacteria bacterium CG_4_10_14_0_2_um_filter_Dojkabacteria_WS6_41_15</name>
    <dbReference type="NCBI Taxonomy" id="2014249"/>
    <lineage>
        <taxon>Bacteria</taxon>
        <taxon>Candidatus Dojkabacteria</taxon>
    </lineage>
</organism>
<dbReference type="Gene3D" id="3.60.15.10">
    <property type="entry name" value="Ribonuclease Z/Hydroxyacylglutathione hydrolase-like"/>
    <property type="match status" value="1"/>
</dbReference>
<reference evidence="2" key="1">
    <citation type="submission" date="2017-09" db="EMBL/GenBank/DDBJ databases">
        <title>Depth-based differentiation of microbial function through sediment-hosted aquifers and enrichment of novel symbionts in the deep terrestrial subsurface.</title>
        <authorList>
            <person name="Probst A.J."/>
            <person name="Ladd B."/>
            <person name="Jarett J.K."/>
            <person name="Geller-Mcgrath D.E."/>
            <person name="Sieber C.M.K."/>
            <person name="Emerson J.B."/>
            <person name="Anantharaman K."/>
            <person name="Thomas B.C."/>
            <person name="Malmstrom R."/>
            <person name="Stieglmeier M."/>
            <person name="Klingl A."/>
            <person name="Woyke T."/>
            <person name="Ryan C.M."/>
            <person name="Banfield J.F."/>
        </authorList>
    </citation>
    <scope>NUCLEOTIDE SEQUENCE [LARGE SCALE GENOMIC DNA]</scope>
</reference>
<sequence>MKITHNGLEITKYEHDTIVVTSAQLGITVAFDPFQSQGTFRNDHKADIIFISHDHFDHFSPKDLQSLTSKHTVFAFPASILDKVQTFLDVDPKRLIPVVPLEEYKITANKSTISAMAVPAYNIDKRSPQGNLYHAKDREYVGFVVDIGGTGVYFVGDSDPIPEMDALVGMVEVLLLPISGVYVMTIDEAVTIALKLQPRIVIPLHYGVVVGEAEMGEQFRKALAEVAPNIIVAL</sequence>
<proteinExistence type="predicted"/>
<dbReference type="SUPFAM" id="SSF56281">
    <property type="entry name" value="Metallo-hydrolase/oxidoreductase"/>
    <property type="match status" value="1"/>
</dbReference>
<dbReference type="EMBL" id="PFQB01000051">
    <property type="protein sequence ID" value="PJA14470.1"/>
    <property type="molecule type" value="Genomic_DNA"/>
</dbReference>